<organism evidence="1 2">
    <name type="scientific">Panagrolaimus sp. PS1159</name>
    <dbReference type="NCBI Taxonomy" id="55785"/>
    <lineage>
        <taxon>Eukaryota</taxon>
        <taxon>Metazoa</taxon>
        <taxon>Ecdysozoa</taxon>
        <taxon>Nematoda</taxon>
        <taxon>Chromadorea</taxon>
        <taxon>Rhabditida</taxon>
        <taxon>Tylenchina</taxon>
        <taxon>Panagrolaimomorpha</taxon>
        <taxon>Panagrolaimoidea</taxon>
        <taxon>Panagrolaimidae</taxon>
        <taxon>Panagrolaimus</taxon>
    </lineage>
</organism>
<reference evidence="2" key="1">
    <citation type="submission" date="2022-11" db="UniProtKB">
        <authorList>
            <consortium name="WormBaseParasite"/>
        </authorList>
    </citation>
    <scope>IDENTIFICATION</scope>
</reference>
<name>A0AC35EU01_9BILA</name>
<dbReference type="WBParaSite" id="PS1159_v2.g10667.t1">
    <property type="protein sequence ID" value="PS1159_v2.g10667.t1"/>
    <property type="gene ID" value="PS1159_v2.g10667"/>
</dbReference>
<evidence type="ECO:0000313" key="2">
    <source>
        <dbReference type="WBParaSite" id="PS1159_v2.g10667.t1"/>
    </source>
</evidence>
<accession>A0AC35EU01</accession>
<sequence>MAINNRFLDIQLIKYNLFKSQDPEIGRFDVTFEFRGKRLDAHKNCLNLISDTFDSMLSERWILKDKPIKLKENTFDEFFQFLTFLYSA</sequence>
<proteinExistence type="predicted"/>
<evidence type="ECO:0000313" key="1">
    <source>
        <dbReference type="Proteomes" id="UP000887580"/>
    </source>
</evidence>
<protein>
    <submittedName>
        <fullName evidence="2">BTB domain-containing protein</fullName>
    </submittedName>
</protein>
<dbReference type="Proteomes" id="UP000887580">
    <property type="component" value="Unplaced"/>
</dbReference>